<sequence length="313" mass="36652">MNWKIKATLQKILSLSLLGDKLNHIPVTLSQEYHKNVFSYQSHECIRKFDYCKSDFLKKDRVALEIGTGYSAISVVVLRLLGFKKIVTVDVTSDLIFSSFKKQSKYLNEDVFLNEIVSKSIYSKNEILKLIDVILSKETFNELFEFLNVIYIAPYQFDDIEKHVLSIDYITSQVVLEHVHPDILNSLFEKTCKWLVDDGLSVHTINFIDHFANPGFFQDKSISEFNFLRFSDKYWNYWAGNSIAYTNRLSYVYYLELCEKNKLTVVDFIGENYRKRVELDSNLIHEDVLNKYEAIKCIDDLTKFQRGTLIISK</sequence>
<dbReference type="Gene3D" id="3.40.50.150">
    <property type="entry name" value="Vaccinia Virus protein VP39"/>
    <property type="match status" value="1"/>
</dbReference>
<reference evidence="1 2" key="2">
    <citation type="submission" date="2020-02" db="EMBL/GenBank/DDBJ databases">
        <title>Flavobacterium profundi sp. nov., isolated from a deep-sea seamount.</title>
        <authorList>
            <person name="Zhang D.-C."/>
        </authorList>
    </citation>
    <scope>NUCLEOTIDE SEQUENCE [LARGE SCALE GENOMIC DNA]</scope>
    <source>
        <strain evidence="1 2">EC11</strain>
    </source>
</reference>
<comment type="caution">
    <text evidence="1">The sequence shown here is derived from an EMBL/GenBank/DDBJ whole genome shotgun (WGS) entry which is preliminary data.</text>
</comment>
<dbReference type="EMBL" id="VEVQ02000010">
    <property type="protein sequence ID" value="NHN27028.1"/>
    <property type="molecule type" value="Genomic_DNA"/>
</dbReference>
<dbReference type="SUPFAM" id="SSF53335">
    <property type="entry name" value="S-adenosyl-L-methionine-dependent methyltransferases"/>
    <property type="match status" value="1"/>
</dbReference>
<dbReference type="InterPro" id="IPR029063">
    <property type="entry name" value="SAM-dependent_MTases_sf"/>
</dbReference>
<organism evidence="1 2">
    <name type="scientific">Flavobacterium jejuense</name>
    <dbReference type="NCBI Taxonomy" id="1544455"/>
    <lineage>
        <taxon>Bacteria</taxon>
        <taxon>Pseudomonadati</taxon>
        <taxon>Bacteroidota</taxon>
        <taxon>Flavobacteriia</taxon>
        <taxon>Flavobacteriales</taxon>
        <taxon>Flavobacteriaceae</taxon>
        <taxon>Flavobacterium</taxon>
    </lineage>
</organism>
<protein>
    <recommendedName>
        <fullName evidence="3">Methyltransferase type 11 domain-containing protein</fullName>
    </recommendedName>
</protein>
<dbReference type="RefSeq" id="WP_140963343.1">
    <property type="nucleotide sequence ID" value="NZ_VEVQ02000010.1"/>
</dbReference>
<accession>A0ABX0IWW6</accession>
<reference evidence="2" key="1">
    <citation type="submission" date="2019-05" db="EMBL/GenBank/DDBJ databases">
        <title>Flavobacterium profundi sp. nov., isolated from a deep-sea seamount.</title>
        <authorList>
            <person name="Zhang D.-C."/>
        </authorList>
    </citation>
    <scope>NUCLEOTIDE SEQUENCE [LARGE SCALE GENOMIC DNA]</scope>
    <source>
        <strain evidence="2">EC11</strain>
    </source>
</reference>
<proteinExistence type="predicted"/>
<dbReference type="Proteomes" id="UP000817854">
    <property type="component" value="Unassembled WGS sequence"/>
</dbReference>
<evidence type="ECO:0000313" key="2">
    <source>
        <dbReference type="Proteomes" id="UP000817854"/>
    </source>
</evidence>
<keyword evidence="2" id="KW-1185">Reference proteome</keyword>
<name>A0ABX0IWW6_9FLAO</name>
<gene>
    <name evidence="1" type="ORF">FIA58_015195</name>
</gene>
<evidence type="ECO:0008006" key="3">
    <source>
        <dbReference type="Google" id="ProtNLM"/>
    </source>
</evidence>
<evidence type="ECO:0000313" key="1">
    <source>
        <dbReference type="EMBL" id="NHN27028.1"/>
    </source>
</evidence>